<evidence type="ECO:0000259" key="1">
    <source>
        <dbReference type="PROSITE" id="PS50011"/>
    </source>
</evidence>
<gene>
    <name evidence="2" type="ORF">BT96DRAFT_993874</name>
</gene>
<dbReference type="PANTHER" id="PTHR38248">
    <property type="entry name" value="FUNK1 6"/>
    <property type="match status" value="1"/>
</dbReference>
<keyword evidence="3" id="KW-1185">Reference proteome</keyword>
<sequence>MADIYRPDTPRICIQSLTDLIPGFRERNSQNLAPSIPEISFDCFKKLVLPDVSDDKLKNAVQTLHEKRHLNDNGWVRLLEESDAQAQEGREVKEAEYFAPLFEALNSILGEDSTVFFSNNPAKSLWSEGDNSSYIADVNVLLRKSTSVSPRKQGEEFECDVVATGDLEMDSTPDKVNDNNVKVVSNATHIMGADPIRRFMFGLTIDSTNVRLWFFSRSHVFVAKIFDLHLNVRHLIYVALSIGYASKDELGFDPSVERILAPDKRPVYIFKVGDKEYMTKEAIAVRKAKSLLGRAPRIFKVLEVINREPLQLGPITQFLKDYWIPEDSPTELETRNSIRDNVNKVNRLEWLDVNKFDDYFVKIDACVKILVKSLTDPDAEAEDSSSNFLRNGSLPSKCDRYRLVTSMTTYLCPPTVSIDGSLMTGSETEAERRISLAQYESVAAQLANLDWATYGSKVHCRVISEDAGEPFDQKLSDWPTILNGLQLLLTGLAFMHSAGFVHRDISNGNVLCRDSMVKLNDLEYSKRIQPEPLHSSESSDAKTGTPYFMPIEVKAARYMFMSRSRIFAPANHYAVPFTFHYNYVHDLESLLWIFVFALTSKLPETVAWQNPSAQDELFAMLFLDAVQRQGFFIGFDQSSVLAQISNVPQQLYPIWSYAEEFAEQIRQYHSKLQAQANPPIIMAETAFFPELYADLNKLLEKIKADAYEGKVIEPRFAKKRAQEEHRKEPCFG</sequence>
<protein>
    <recommendedName>
        <fullName evidence="1">Protein kinase domain-containing protein</fullName>
    </recommendedName>
</protein>
<dbReference type="InterPro" id="IPR011009">
    <property type="entry name" value="Kinase-like_dom_sf"/>
</dbReference>
<dbReference type="GO" id="GO:0005524">
    <property type="term" value="F:ATP binding"/>
    <property type="evidence" value="ECO:0007669"/>
    <property type="project" value="InterPro"/>
</dbReference>
<feature type="domain" description="Protein kinase" evidence="1">
    <location>
        <begin position="244"/>
        <end position="672"/>
    </location>
</feature>
<dbReference type="OrthoDB" id="312874at2759"/>
<dbReference type="SUPFAM" id="SSF56112">
    <property type="entry name" value="Protein kinase-like (PK-like)"/>
    <property type="match status" value="1"/>
</dbReference>
<dbReference type="Proteomes" id="UP000799118">
    <property type="component" value="Unassembled WGS sequence"/>
</dbReference>
<organism evidence="2 3">
    <name type="scientific">Gymnopus androsaceus JB14</name>
    <dbReference type="NCBI Taxonomy" id="1447944"/>
    <lineage>
        <taxon>Eukaryota</taxon>
        <taxon>Fungi</taxon>
        <taxon>Dikarya</taxon>
        <taxon>Basidiomycota</taxon>
        <taxon>Agaricomycotina</taxon>
        <taxon>Agaricomycetes</taxon>
        <taxon>Agaricomycetidae</taxon>
        <taxon>Agaricales</taxon>
        <taxon>Marasmiineae</taxon>
        <taxon>Omphalotaceae</taxon>
        <taxon>Gymnopus</taxon>
    </lineage>
</organism>
<dbReference type="PANTHER" id="PTHR38248:SF2">
    <property type="entry name" value="FUNK1 11"/>
    <property type="match status" value="1"/>
</dbReference>
<proteinExistence type="predicted"/>
<dbReference type="Pfam" id="PF17667">
    <property type="entry name" value="Pkinase_fungal"/>
    <property type="match status" value="1"/>
</dbReference>
<dbReference type="Gene3D" id="1.10.510.10">
    <property type="entry name" value="Transferase(Phosphotransferase) domain 1"/>
    <property type="match status" value="1"/>
</dbReference>
<dbReference type="PROSITE" id="PS50011">
    <property type="entry name" value="PROTEIN_KINASE_DOM"/>
    <property type="match status" value="1"/>
</dbReference>
<dbReference type="GO" id="GO:0004672">
    <property type="term" value="F:protein kinase activity"/>
    <property type="evidence" value="ECO:0007669"/>
    <property type="project" value="InterPro"/>
</dbReference>
<dbReference type="AlphaFoldDB" id="A0A6A4HKX7"/>
<reference evidence="2" key="1">
    <citation type="journal article" date="2019" name="Environ. Microbiol.">
        <title>Fungal ecological strategies reflected in gene transcription - a case study of two litter decomposers.</title>
        <authorList>
            <person name="Barbi F."/>
            <person name="Kohler A."/>
            <person name="Barry K."/>
            <person name="Baskaran P."/>
            <person name="Daum C."/>
            <person name="Fauchery L."/>
            <person name="Ihrmark K."/>
            <person name="Kuo A."/>
            <person name="LaButti K."/>
            <person name="Lipzen A."/>
            <person name="Morin E."/>
            <person name="Grigoriev I.V."/>
            <person name="Henrissat B."/>
            <person name="Lindahl B."/>
            <person name="Martin F."/>
        </authorList>
    </citation>
    <scope>NUCLEOTIDE SEQUENCE</scope>
    <source>
        <strain evidence="2">JB14</strain>
    </source>
</reference>
<dbReference type="EMBL" id="ML769468">
    <property type="protein sequence ID" value="KAE9399542.1"/>
    <property type="molecule type" value="Genomic_DNA"/>
</dbReference>
<dbReference type="InterPro" id="IPR000719">
    <property type="entry name" value="Prot_kinase_dom"/>
</dbReference>
<evidence type="ECO:0000313" key="3">
    <source>
        <dbReference type="Proteomes" id="UP000799118"/>
    </source>
</evidence>
<evidence type="ECO:0000313" key="2">
    <source>
        <dbReference type="EMBL" id="KAE9399542.1"/>
    </source>
</evidence>
<dbReference type="InterPro" id="IPR040976">
    <property type="entry name" value="Pkinase_fungal"/>
</dbReference>
<accession>A0A6A4HKX7</accession>
<name>A0A6A4HKX7_9AGAR</name>